<reference evidence="1" key="2">
    <citation type="journal article" date="2015" name="Fish Shellfish Immunol.">
        <title>Early steps in the European eel (Anguilla anguilla)-Vibrio vulnificus interaction in the gills: Role of the RtxA13 toxin.</title>
        <authorList>
            <person name="Callol A."/>
            <person name="Pajuelo D."/>
            <person name="Ebbesson L."/>
            <person name="Teles M."/>
            <person name="MacKenzie S."/>
            <person name="Amaro C."/>
        </authorList>
    </citation>
    <scope>NUCLEOTIDE SEQUENCE</scope>
</reference>
<name>A0A0E9QZ82_ANGAN</name>
<reference evidence="1" key="1">
    <citation type="submission" date="2014-11" db="EMBL/GenBank/DDBJ databases">
        <authorList>
            <person name="Amaro Gonzalez C."/>
        </authorList>
    </citation>
    <scope>NUCLEOTIDE SEQUENCE</scope>
</reference>
<proteinExistence type="predicted"/>
<evidence type="ECO:0000313" key="1">
    <source>
        <dbReference type="EMBL" id="JAH22226.1"/>
    </source>
</evidence>
<accession>A0A0E9QZ82</accession>
<dbReference type="AlphaFoldDB" id="A0A0E9QZ82"/>
<dbReference type="EMBL" id="GBXM01086351">
    <property type="protein sequence ID" value="JAH22226.1"/>
    <property type="molecule type" value="Transcribed_RNA"/>
</dbReference>
<sequence length="54" mass="6118">MKCEHSHRRSTSALISEFQIIALAKVLEKYLSVSSLQSLLLCEPVWKGAVFQLK</sequence>
<organism evidence="1">
    <name type="scientific">Anguilla anguilla</name>
    <name type="common">European freshwater eel</name>
    <name type="synonym">Muraena anguilla</name>
    <dbReference type="NCBI Taxonomy" id="7936"/>
    <lineage>
        <taxon>Eukaryota</taxon>
        <taxon>Metazoa</taxon>
        <taxon>Chordata</taxon>
        <taxon>Craniata</taxon>
        <taxon>Vertebrata</taxon>
        <taxon>Euteleostomi</taxon>
        <taxon>Actinopterygii</taxon>
        <taxon>Neopterygii</taxon>
        <taxon>Teleostei</taxon>
        <taxon>Anguilliformes</taxon>
        <taxon>Anguillidae</taxon>
        <taxon>Anguilla</taxon>
    </lineage>
</organism>
<protein>
    <submittedName>
        <fullName evidence="1">Uncharacterized protein</fullName>
    </submittedName>
</protein>